<dbReference type="EMBL" id="JACJST010000020">
    <property type="protein sequence ID" value="MBD2570031.1"/>
    <property type="molecule type" value="Genomic_DNA"/>
</dbReference>
<dbReference type="Proteomes" id="UP000640531">
    <property type="component" value="Unassembled WGS sequence"/>
</dbReference>
<evidence type="ECO:0000313" key="2">
    <source>
        <dbReference type="Proteomes" id="UP000640531"/>
    </source>
</evidence>
<name>A0ABR8FIP2_9NOST</name>
<protein>
    <submittedName>
        <fullName evidence="1">Uncharacterized protein</fullName>
    </submittedName>
</protein>
<keyword evidence="2" id="KW-1185">Reference proteome</keyword>
<reference evidence="1 2" key="1">
    <citation type="journal article" date="2020" name="ISME J.">
        <title>Comparative genomics reveals insights into cyanobacterial evolution and habitat adaptation.</title>
        <authorList>
            <person name="Chen M.Y."/>
            <person name="Teng W.K."/>
            <person name="Zhao L."/>
            <person name="Hu C.X."/>
            <person name="Zhou Y.K."/>
            <person name="Han B.P."/>
            <person name="Song L.R."/>
            <person name="Shu W.S."/>
        </authorList>
    </citation>
    <scope>NUCLEOTIDE SEQUENCE [LARGE SCALE GENOMIC DNA]</scope>
    <source>
        <strain evidence="1 2">FACHB-196</strain>
    </source>
</reference>
<evidence type="ECO:0000313" key="1">
    <source>
        <dbReference type="EMBL" id="MBD2570031.1"/>
    </source>
</evidence>
<proteinExistence type="predicted"/>
<sequence>MLAETPALCFQELRNHCHQYFRYLPYLNLEHFNNPDVGWLHEVFGDICRRLDGNEANFLGIDLMNAFYSVVYELEFKQIFHPNSLVVHKSEVFKKSPKLSRIVRFSHDYPSVVVRNYNGSFLLGEPCLKTLTNYNLVLLKDTLA</sequence>
<dbReference type="RefSeq" id="WP_190717388.1">
    <property type="nucleotide sequence ID" value="NZ_JACJST010000020.1"/>
</dbReference>
<accession>A0ABR8FIP2</accession>
<gene>
    <name evidence="1" type="ORF">H6G59_19445</name>
</gene>
<organism evidence="1 2">
    <name type="scientific">Anabaena lutea FACHB-196</name>
    <dbReference type="NCBI Taxonomy" id="2692881"/>
    <lineage>
        <taxon>Bacteria</taxon>
        <taxon>Bacillati</taxon>
        <taxon>Cyanobacteriota</taxon>
        <taxon>Cyanophyceae</taxon>
        <taxon>Nostocales</taxon>
        <taxon>Nostocaceae</taxon>
        <taxon>Anabaena</taxon>
    </lineage>
</organism>
<comment type="caution">
    <text evidence="1">The sequence shown here is derived from an EMBL/GenBank/DDBJ whole genome shotgun (WGS) entry which is preliminary data.</text>
</comment>